<keyword evidence="1" id="KW-0472">Membrane</keyword>
<dbReference type="Proteomes" id="UP000001950">
    <property type="component" value="Chromosome 2"/>
</dbReference>
<accession>Q4UEI8</accession>
<protein>
    <submittedName>
        <fullName evidence="2">Uncharacterized protein</fullName>
    </submittedName>
</protein>
<proteinExistence type="predicted"/>
<keyword evidence="3" id="KW-1185">Reference proteome</keyword>
<evidence type="ECO:0000313" key="3">
    <source>
        <dbReference type="Proteomes" id="UP000001950"/>
    </source>
</evidence>
<dbReference type="KEGG" id="tan:TA13435"/>
<dbReference type="VEuPathDB" id="PiroplasmaDB:TA13435"/>
<keyword evidence="1" id="KW-1133">Transmembrane helix</keyword>
<dbReference type="RefSeq" id="XP_952233.1">
    <property type="nucleotide sequence ID" value="XM_947140.1"/>
</dbReference>
<keyword evidence="1" id="KW-0812">Transmembrane</keyword>
<dbReference type="OrthoDB" id="363445at2759"/>
<dbReference type="InParanoid" id="Q4UEI8"/>
<evidence type="ECO:0000313" key="2">
    <source>
        <dbReference type="EMBL" id="CAI74501.1"/>
    </source>
</evidence>
<evidence type="ECO:0000256" key="1">
    <source>
        <dbReference type="SAM" id="Phobius"/>
    </source>
</evidence>
<sequence>MEDYQKWTRREVKEKRKVEYRFFPNRTPGQTFFVSVLMGFSVMGLAYMILEISKKLQEKKANKLKFQRNLSKTYIPMESVSKLIINVP</sequence>
<dbReference type="GeneID" id="3861958"/>
<feature type="transmembrane region" description="Helical" evidence="1">
    <location>
        <begin position="32"/>
        <end position="50"/>
    </location>
</feature>
<dbReference type="EMBL" id="CR940348">
    <property type="protein sequence ID" value="CAI74501.1"/>
    <property type="molecule type" value="Genomic_DNA"/>
</dbReference>
<dbReference type="AlphaFoldDB" id="Q4UEI8"/>
<reference evidence="2 3" key="1">
    <citation type="journal article" date="2005" name="Science">
        <title>Genome of the host-cell transforming parasite Theileria annulata compared with T. parva.</title>
        <authorList>
            <person name="Pain A."/>
            <person name="Renauld H."/>
            <person name="Berriman M."/>
            <person name="Murphy L."/>
            <person name="Yeats C.A."/>
            <person name="Weir W."/>
            <person name="Kerhornou A."/>
            <person name="Aslett M."/>
            <person name="Bishop R."/>
            <person name="Bouchier C."/>
            <person name="Cochet M."/>
            <person name="Coulson R.M.R."/>
            <person name="Cronin A."/>
            <person name="de Villiers E.P."/>
            <person name="Fraser A."/>
            <person name="Fosker N."/>
            <person name="Gardner M."/>
            <person name="Goble A."/>
            <person name="Griffiths-Jones S."/>
            <person name="Harris D.E."/>
            <person name="Katzer F."/>
            <person name="Larke N."/>
            <person name="Lord A."/>
            <person name="Maser P."/>
            <person name="McKellar S."/>
            <person name="Mooney P."/>
            <person name="Morton F."/>
            <person name="Nene V."/>
            <person name="O'Neil S."/>
            <person name="Price C."/>
            <person name="Quail M.A."/>
            <person name="Rabbinowitsch E."/>
            <person name="Rawlings N.D."/>
            <person name="Rutter S."/>
            <person name="Saunders D."/>
            <person name="Seeger K."/>
            <person name="Shah T."/>
            <person name="Squares R."/>
            <person name="Squares S."/>
            <person name="Tivey A."/>
            <person name="Walker A.R."/>
            <person name="Woodward J."/>
            <person name="Dobbelaere D.A.E."/>
            <person name="Langsley G."/>
            <person name="Rajandream M.A."/>
            <person name="McKeever D."/>
            <person name="Shiels B."/>
            <person name="Tait A."/>
            <person name="Barrell B.G."/>
            <person name="Hall N."/>
        </authorList>
    </citation>
    <scope>NUCLEOTIDE SEQUENCE [LARGE SCALE GENOMIC DNA]</scope>
    <source>
        <strain evidence="3">Ankara</strain>
    </source>
</reference>
<gene>
    <name evidence="2" type="ORF">TA13435</name>
</gene>
<organism evidence="2 3">
    <name type="scientific">Theileria annulata</name>
    <dbReference type="NCBI Taxonomy" id="5874"/>
    <lineage>
        <taxon>Eukaryota</taxon>
        <taxon>Sar</taxon>
        <taxon>Alveolata</taxon>
        <taxon>Apicomplexa</taxon>
        <taxon>Aconoidasida</taxon>
        <taxon>Piroplasmida</taxon>
        <taxon>Theileriidae</taxon>
        <taxon>Theileria</taxon>
    </lineage>
</organism>
<dbReference type="eggNOG" id="ENOG502QWVU">
    <property type="taxonomic scope" value="Eukaryota"/>
</dbReference>
<name>Q4UEI8_THEAN</name>